<name>A0ABC9TXX4_CLOSY</name>
<dbReference type="Proteomes" id="UP000016491">
    <property type="component" value="Unassembled WGS sequence"/>
</dbReference>
<evidence type="ECO:0000313" key="1">
    <source>
        <dbReference type="EMBL" id="ERI76922.1"/>
    </source>
</evidence>
<proteinExistence type="predicted"/>
<evidence type="ECO:0000313" key="2">
    <source>
        <dbReference type="Proteomes" id="UP000016491"/>
    </source>
</evidence>
<organism evidence="1 2">
    <name type="scientific">[Clostridium] symbiosum ATCC 14940</name>
    <dbReference type="NCBI Taxonomy" id="411472"/>
    <lineage>
        <taxon>Bacteria</taxon>
        <taxon>Bacillati</taxon>
        <taxon>Bacillota</taxon>
        <taxon>Clostridia</taxon>
        <taxon>Lachnospirales</taxon>
        <taxon>Lachnospiraceae</taxon>
        <taxon>Otoolea</taxon>
    </lineage>
</organism>
<accession>A0ABC9TXX4</accession>
<dbReference type="AlphaFoldDB" id="A0ABC9TXX4"/>
<comment type="caution">
    <text evidence="1">The sequence shown here is derived from an EMBL/GenBank/DDBJ whole genome shotgun (WGS) entry which is preliminary data.</text>
</comment>
<dbReference type="EMBL" id="AWSU01000178">
    <property type="protein sequence ID" value="ERI76922.1"/>
    <property type="molecule type" value="Genomic_DNA"/>
</dbReference>
<sequence length="41" mass="4559">MPAPCSDFTAGGVFLFNREVRLLNKNRSAGFHRVSAGLYMK</sequence>
<protein>
    <submittedName>
        <fullName evidence="1">Uncharacterized protein</fullName>
    </submittedName>
</protein>
<reference evidence="1 2" key="1">
    <citation type="submission" date="2013-07" db="EMBL/GenBank/DDBJ databases">
        <authorList>
            <person name="Weinstock G."/>
            <person name="Sodergren E."/>
            <person name="Wylie T."/>
            <person name="Fulton L."/>
            <person name="Fulton R."/>
            <person name="Fronick C."/>
            <person name="O'Laughlin M."/>
            <person name="Godfrey J."/>
            <person name="Miner T."/>
            <person name="Herter B."/>
            <person name="Appelbaum E."/>
            <person name="Cordes M."/>
            <person name="Lek S."/>
            <person name="Wollam A."/>
            <person name="Pepin K.H."/>
            <person name="Palsikar V.B."/>
            <person name="Mitreva M."/>
            <person name="Wilson R.K."/>
        </authorList>
    </citation>
    <scope>NUCLEOTIDE SEQUENCE [LARGE SCALE GENOMIC DNA]</scope>
    <source>
        <strain evidence="1 2">ATCC 14940</strain>
    </source>
</reference>
<gene>
    <name evidence="1" type="ORF">CLOSYM_02315</name>
</gene>